<dbReference type="PANTHER" id="PTHR15131:SF3">
    <property type="entry name" value="SNRNA-ACTIVATING PROTEIN COMPLEX SUBUNIT 1"/>
    <property type="match status" value="1"/>
</dbReference>
<dbReference type="GO" id="GO:0019185">
    <property type="term" value="C:snRNA-activating protein complex"/>
    <property type="evidence" value="ECO:0007669"/>
    <property type="project" value="TreeGrafter"/>
</dbReference>
<evidence type="ECO:0000256" key="1">
    <source>
        <dbReference type="SAM" id="MobiDB-lite"/>
    </source>
</evidence>
<dbReference type="GeneTree" id="ENSGT00390000018691"/>
<dbReference type="GO" id="GO:0042796">
    <property type="term" value="P:snRNA transcription by RNA polymerase III"/>
    <property type="evidence" value="ECO:0007669"/>
    <property type="project" value="TreeGrafter"/>
</dbReference>
<feature type="region of interest" description="Disordered" evidence="1">
    <location>
        <begin position="238"/>
        <end position="258"/>
    </location>
</feature>
<keyword evidence="3" id="KW-1185">Reference proteome</keyword>
<proteinExistence type="predicted"/>
<dbReference type="InterPro" id="IPR019188">
    <property type="entry name" value="SNAPC1"/>
</dbReference>
<organism evidence="2 3">
    <name type="scientific">Dicentrarchus labrax</name>
    <name type="common">European seabass</name>
    <name type="synonym">Morone labrax</name>
    <dbReference type="NCBI Taxonomy" id="13489"/>
    <lineage>
        <taxon>Eukaryota</taxon>
        <taxon>Metazoa</taxon>
        <taxon>Chordata</taxon>
        <taxon>Craniata</taxon>
        <taxon>Vertebrata</taxon>
        <taxon>Euteleostomi</taxon>
        <taxon>Actinopterygii</taxon>
        <taxon>Neopterygii</taxon>
        <taxon>Teleostei</taxon>
        <taxon>Neoteleostei</taxon>
        <taxon>Acanthomorphata</taxon>
        <taxon>Eupercaria</taxon>
        <taxon>Moronidae</taxon>
        <taxon>Dicentrarchus</taxon>
    </lineage>
</organism>
<dbReference type="GO" id="GO:0043565">
    <property type="term" value="F:sequence-specific DNA binding"/>
    <property type="evidence" value="ECO:0007669"/>
    <property type="project" value="TreeGrafter"/>
</dbReference>
<reference evidence="2" key="2">
    <citation type="submission" date="2025-09" db="UniProtKB">
        <authorList>
            <consortium name="Ensembl"/>
        </authorList>
    </citation>
    <scope>IDENTIFICATION</scope>
</reference>
<accession>A0A8P4G352</accession>
<dbReference type="AlphaFoldDB" id="A0A8P4G352"/>
<dbReference type="Ensembl" id="ENSDLAT00005072359.1">
    <property type="protein sequence ID" value="ENSDLAP00005065577.1"/>
    <property type="gene ID" value="ENSDLAG00005032817.1"/>
</dbReference>
<protein>
    <submittedName>
        <fullName evidence="2">Small nuclear RNA activating complex, polypeptide 1b</fullName>
    </submittedName>
</protein>
<dbReference type="OrthoDB" id="20127at2759"/>
<dbReference type="OMA" id="RDDMQNV"/>
<feature type="region of interest" description="Disordered" evidence="1">
    <location>
        <begin position="271"/>
        <end position="305"/>
    </location>
</feature>
<dbReference type="Pfam" id="PF09808">
    <property type="entry name" value="SNAPC1"/>
    <property type="match status" value="1"/>
</dbReference>
<dbReference type="PANTHER" id="PTHR15131">
    <property type="entry name" value="SMALL NUCLEAR RNA ACTIVATING COMPLEX, POLYPEPTIDE 1"/>
    <property type="match status" value="1"/>
</dbReference>
<reference evidence="2" key="1">
    <citation type="submission" date="2025-08" db="UniProtKB">
        <authorList>
            <consortium name="Ensembl"/>
        </authorList>
    </citation>
    <scope>IDENTIFICATION</scope>
</reference>
<gene>
    <name evidence="2" type="primary">snapc1b</name>
</gene>
<sequence length="358" mass="41097">MDSGRKQEKQETLISSDCEELLSRFQRTGSVRFEVFCNIWTQMKFCHIFYGTVGHEKRVFSRLILDAACSFFLPPFSFQIRVGGLYLLYSLYQCQTASPPEPIRLALKDWEDVQKFEKDAASAQHVDAVYILRQLMLHKAFCFTAMPTLLSYNKRRKLERSRLCEEFMERACRPQELVNIELLDELSNINQLYDKMKTSVFSTAEQEASSVNLIRKDFVPQLRTTVVDFYKWQQRKDAAGEDKDSGEGTSSQQESSQRALLLASIKSKAYGEATEAPKSRRHRQVEVDFTSHEAGPSHSSGYSRIHKPSLKARTTKNLHLSGDLLKEAITTTYVNRLTSLGFDPDEITRPLPEKFKSS</sequence>
<dbReference type="Proteomes" id="UP000694389">
    <property type="component" value="Unassembled WGS sequence"/>
</dbReference>
<dbReference type="CTD" id="393224"/>
<dbReference type="GO" id="GO:0042795">
    <property type="term" value="P:snRNA transcription by RNA polymerase II"/>
    <property type="evidence" value="ECO:0007669"/>
    <property type="project" value="TreeGrafter"/>
</dbReference>
<dbReference type="RefSeq" id="XP_051251873.1">
    <property type="nucleotide sequence ID" value="XM_051395913.1"/>
</dbReference>
<name>A0A8P4G352_DICLA</name>
<dbReference type="GeneID" id="127361354"/>
<feature type="compositionally biased region" description="Low complexity" evidence="1">
    <location>
        <begin position="247"/>
        <end position="257"/>
    </location>
</feature>
<evidence type="ECO:0000313" key="3">
    <source>
        <dbReference type="Proteomes" id="UP000694389"/>
    </source>
</evidence>
<evidence type="ECO:0000313" key="2">
    <source>
        <dbReference type="Ensembl" id="ENSDLAP00005065577.1"/>
    </source>
</evidence>